<sequence length="356" mass="40014">MDAEQIRDGVKFMQQGEKAASKGLFRKPDWDIAAGYYERAATAFKIAKSYDQAVQAYAKASEALFKADAIHLAGKAMESAAFILAQNLNQPQRAAEAYQRASDYFMTQGSIDRAAEQLDKAGKALENVDVNASYEMYSKACTLYEQEDRGRFAVDIFKRAIALLIRNKKYDKAIDMLRRQSVILQKFTSRSHLYKANLSILILILAIGDDVEAGKQFSYMCGNDPGFAGSEEAEIGEDLLKAYDTRDQELLEQTVRLQHVTFLDNEVAKLARLLTVPGEVLSNSTRKDNHHHRQQQQQQQAGGRTPSTSDVRNMSHAQARAELYNRPNQPADDLNNGFSKMRVQPNQDEDDDEGLR</sequence>
<feature type="region of interest" description="Disordered" evidence="9">
    <location>
        <begin position="282"/>
        <end position="356"/>
    </location>
</feature>
<keyword evidence="11" id="KW-1185">Reference proteome</keyword>
<keyword evidence="4" id="KW-0931">ER-Golgi transport</keyword>
<dbReference type="PANTHER" id="PTHR13768:SF2">
    <property type="entry name" value="GAMMA-SOLUBLE NSF ATTACHMENT PROTEIN"/>
    <property type="match status" value="1"/>
</dbReference>
<dbReference type="EMBL" id="JAEPRD010000112">
    <property type="protein sequence ID" value="KAG2198374.1"/>
    <property type="molecule type" value="Genomic_DNA"/>
</dbReference>
<reference evidence="10" key="1">
    <citation type="submission" date="2020-12" db="EMBL/GenBank/DDBJ databases">
        <title>Metabolic potential, ecology and presence of endohyphal bacteria is reflected in genomic diversity of Mucoromycotina.</title>
        <authorList>
            <person name="Muszewska A."/>
            <person name="Okrasinska A."/>
            <person name="Steczkiewicz K."/>
            <person name="Drgas O."/>
            <person name="Orlowska M."/>
            <person name="Perlinska-Lenart U."/>
            <person name="Aleksandrzak-Piekarczyk T."/>
            <person name="Szatraj K."/>
            <person name="Zielenkiewicz U."/>
            <person name="Pilsyk S."/>
            <person name="Malc E."/>
            <person name="Mieczkowski P."/>
            <person name="Kruszewska J.S."/>
            <person name="Biernat P."/>
            <person name="Pawlowska J."/>
        </authorList>
    </citation>
    <scope>NUCLEOTIDE SEQUENCE</scope>
    <source>
        <strain evidence="10">WA0000017839</strain>
    </source>
</reference>
<dbReference type="PANTHER" id="PTHR13768">
    <property type="entry name" value="SOLUBLE NSF ATTACHMENT PROTEIN SNAP"/>
    <property type="match status" value="1"/>
</dbReference>
<dbReference type="GO" id="GO:0005774">
    <property type="term" value="C:vacuolar membrane"/>
    <property type="evidence" value="ECO:0007669"/>
    <property type="project" value="TreeGrafter"/>
</dbReference>
<keyword evidence="5" id="KW-0653">Protein transport</keyword>
<dbReference type="InterPro" id="IPR000744">
    <property type="entry name" value="NSF_attach"/>
</dbReference>
<dbReference type="Proteomes" id="UP000603453">
    <property type="component" value="Unassembled WGS sequence"/>
</dbReference>
<evidence type="ECO:0000256" key="1">
    <source>
        <dbReference type="ARBA" id="ARBA00004170"/>
    </source>
</evidence>
<evidence type="ECO:0000256" key="3">
    <source>
        <dbReference type="ARBA" id="ARBA00022448"/>
    </source>
</evidence>
<evidence type="ECO:0000256" key="9">
    <source>
        <dbReference type="SAM" id="MobiDB-lite"/>
    </source>
</evidence>
<dbReference type="Gene3D" id="1.25.40.10">
    <property type="entry name" value="Tetratricopeptide repeat domain"/>
    <property type="match status" value="1"/>
</dbReference>
<evidence type="ECO:0000256" key="5">
    <source>
        <dbReference type="ARBA" id="ARBA00022927"/>
    </source>
</evidence>
<feature type="compositionally biased region" description="Polar residues" evidence="9">
    <location>
        <begin position="301"/>
        <end position="316"/>
    </location>
</feature>
<dbReference type="SUPFAM" id="SSF48452">
    <property type="entry name" value="TPR-like"/>
    <property type="match status" value="1"/>
</dbReference>
<evidence type="ECO:0000313" key="11">
    <source>
        <dbReference type="Proteomes" id="UP000603453"/>
    </source>
</evidence>
<dbReference type="InterPro" id="IPR011990">
    <property type="entry name" value="TPR-like_helical_dom_sf"/>
</dbReference>
<accession>A0A8H7QT94</accession>
<dbReference type="GO" id="GO:0016192">
    <property type="term" value="P:vesicle-mediated transport"/>
    <property type="evidence" value="ECO:0007669"/>
    <property type="project" value="UniProtKB-KW"/>
</dbReference>
<dbReference type="OrthoDB" id="9984275at2759"/>
<evidence type="ECO:0000313" key="10">
    <source>
        <dbReference type="EMBL" id="KAG2198374.1"/>
    </source>
</evidence>
<protein>
    <recommendedName>
        <fullName evidence="7">Gamma-soluble NSF attachment protein</fullName>
    </recommendedName>
    <alternativeName>
        <fullName evidence="8">N-ethylmaleimide-sensitive factor attachment protein gamma</fullName>
    </alternativeName>
</protein>
<organism evidence="10 11">
    <name type="scientific">Mucor saturninus</name>
    <dbReference type="NCBI Taxonomy" id="64648"/>
    <lineage>
        <taxon>Eukaryota</taxon>
        <taxon>Fungi</taxon>
        <taxon>Fungi incertae sedis</taxon>
        <taxon>Mucoromycota</taxon>
        <taxon>Mucoromycotina</taxon>
        <taxon>Mucoromycetes</taxon>
        <taxon>Mucorales</taxon>
        <taxon>Mucorineae</taxon>
        <taxon>Mucoraceae</taxon>
        <taxon>Mucor</taxon>
    </lineage>
</organism>
<comment type="subcellular location">
    <subcellularLocation>
        <location evidence="1">Membrane</location>
        <topology evidence="1">Peripheral membrane protein</topology>
    </subcellularLocation>
</comment>
<dbReference type="GO" id="GO:0019905">
    <property type="term" value="F:syntaxin binding"/>
    <property type="evidence" value="ECO:0007669"/>
    <property type="project" value="TreeGrafter"/>
</dbReference>
<evidence type="ECO:0000256" key="7">
    <source>
        <dbReference type="ARBA" id="ARBA00040047"/>
    </source>
</evidence>
<comment type="caution">
    <text evidence="10">The sequence shown here is derived from an EMBL/GenBank/DDBJ whole genome shotgun (WGS) entry which is preliminary data.</text>
</comment>
<dbReference type="GO" id="GO:0031201">
    <property type="term" value="C:SNARE complex"/>
    <property type="evidence" value="ECO:0007669"/>
    <property type="project" value="TreeGrafter"/>
</dbReference>
<evidence type="ECO:0000256" key="8">
    <source>
        <dbReference type="ARBA" id="ARBA00042485"/>
    </source>
</evidence>
<comment type="similarity">
    <text evidence="2">Belongs to the SNAP family.</text>
</comment>
<gene>
    <name evidence="10" type="ORF">INT47_009779</name>
</gene>
<evidence type="ECO:0000256" key="2">
    <source>
        <dbReference type="ARBA" id="ARBA00010050"/>
    </source>
</evidence>
<evidence type="ECO:0000256" key="6">
    <source>
        <dbReference type="ARBA" id="ARBA00023136"/>
    </source>
</evidence>
<evidence type="ECO:0000256" key="4">
    <source>
        <dbReference type="ARBA" id="ARBA00022892"/>
    </source>
</evidence>
<keyword evidence="3" id="KW-0813">Transport</keyword>
<dbReference type="GO" id="GO:0006886">
    <property type="term" value="P:intracellular protein transport"/>
    <property type="evidence" value="ECO:0007669"/>
    <property type="project" value="InterPro"/>
</dbReference>
<dbReference type="AlphaFoldDB" id="A0A8H7QT94"/>
<feature type="compositionally biased region" description="Acidic residues" evidence="9">
    <location>
        <begin position="347"/>
        <end position="356"/>
    </location>
</feature>
<dbReference type="GO" id="GO:0005483">
    <property type="term" value="F:soluble NSF attachment protein activity"/>
    <property type="evidence" value="ECO:0007669"/>
    <property type="project" value="TreeGrafter"/>
</dbReference>
<name>A0A8H7QT94_9FUNG</name>
<dbReference type="Pfam" id="PF14938">
    <property type="entry name" value="SNAP"/>
    <property type="match status" value="1"/>
</dbReference>
<proteinExistence type="inferred from homology"/>
<keyword evidence="6" id="KW-0472">Membrane</keyword>